<evidence type="ECO:0000313" key="1">
    <source>
        <dbReference type="EMBL" id="KAF5202042.1"/>
    </source>
</evidence>
<dbReference type="AlphaFoldDB" id="A0A7J6X0W3"/>
<accession>A0A7J6X0W3</accession>
<dbReference type="EMBL" id="JABWDY010008641">
    <property type="protein sequence ID" value="KAF5202042.1"/>
    <property type="molecule type" value="Genomic_DNA"/>
</dbReference>
<sequence>IGELIQSQDRVDSMLQAWSKLGSEEFSTVKTSAAMKVKDKTLAWMEVDREQIIASGKSDLAWNTSPKLKLISSSGKEDCQEKS</sequence>
<reference evidence="1 2" key="1">
    <citation type="submission" date="2020-06" db="EMBL/GenBank/DDBJ databases">
        <title>Transcriptomic and genomic resources for Thalictrum thalictroides and T. hernandezii: Facilitating candidate gene discovery in an emerging model plant lineage.</title>
        <authorList>
            <person name="Arias T."/>
            <person name="Riano-Pachon D.M."/>
            <person name="Di Stilio V.S."/>
        </authorList>
    </citation>
    <scope>NUCLEOTIDE SEQUENCE [LARGE SCALE GENOMIC DNA]</scope>
    <source>
        <strain evidence="2">cv. WT478/WT964</strain>
        <tissue evidence="1">Leaves</tissue>
    </source>
</reference>
<feature type="non-terminal residue" evidence="1">
    <location>
        <position position="1"/>
    </location>
</feature>
<keyword evidence="2" id="KW-1185">Reference proteome</keyword>
<comment type="caution">
    <text evidence="1">The sequence shown here is derived from an EMBL/GenBank/DDBJ whole genome shotgun (WGS) entry which is preliminary data.</text>
</comment>
<evidence type="ECO:0000313" key="2">
    <source>
        <dbReference type="Proteomes" id="UP000554482"/>
    </source>
</evidence>
<gene>
    <name evidence="1" type="ORF">FRX31_008371</name>
</gene>
<proteinExistence type="predicted"/>
<name>A0A7J6X0W3_THATH</name>
<dbReference type="Proteomes" id="UP000554482">
    <property type="component" value="Unassembled WGS sequence"/>
</dbReference>
<organism evidence="1 2">
    <name type="scientific">Thalictrum thalictroides</name>
    <name type="common">Rue-anemone</name>
    <name type="synonym">Anemone thalictroides</name>
    <dbReference type="NCBI Taxonomy" id="46969"/>
    <lineage>
        <taxon>Eukaryota</taxon>
        <taxon>Viridiplantae</taxon>
        <taxon>Streptophyta</taxon>
        <taxon>Embryophyta</taxon>
        <taxon>Tracheophyta</taxon>
        <taxon>Spermatophyta</taxon>
        <taxon>Magnoliopsida</taxon>
        <taxon>Ranunculales</taxon>
        <taxon>Ranunculaceae</taxon>
        <taxon>Thalictroideae</taxon>
        <taxon>Thalictrum</taxon>
    </lineage>
</organism>
<protein>
    <submittedName>
        <fullName evidence="1">Uncharacterized protein</fullName>
    </submittedName>
</protein>